<feature type="compositionally biased region" description="Polar residues" evidence="1">
    <location>
        <begin position="183"/>
        <end position="193"/>
    </location>
</feature>
<dbReference type="Proteomes" id="UP000078559">
    <property type="component" value="Chromosome 1"/>
</dbReference>
<dbReference type="OrthoDB" id="5371646at2759"/>
<evidence type="ECO:0000256" key="1">
    <source>
        <dbReference type="SAM" id="MobiDB-lite"/>
    </source>
</evidence>
<reference evidence="2" key="1">
    <citation type="submission" date="2014-12" db="EMBL/GenBank/DDBJ databases">
        <title>Genome Sequence of Valsa Canker Pathogens Uncovers a Specific Adaption of Colonization on Woody Bark.</title>
        <authorList>
            <person name="Yin Z."/>
            <person name="Liu H."/>
            <person name="Gao X."/>
            <person name="Li Z."/>
            <person name="Song N."/>
            <person name="Ke X."/>
            <person name="Dai Q."/>
            <person name="Wu Y."/>
            <person name="Sun Y."/>
            <person name="Xu J.-R."/>
            <person name="Kang Z.K."/>
            <person name="Wang L."/>
            <person name="Huang L."/>
        </authorList>
    </citation>
    <scope>NUCLEOTIDE SEQUENCE [LARGE SCALE GENOMIC DNA]</scope>
    <source>
        <strain evidence="2">03-8</strain>
    </source>
</reference>
<feature type="compositionally biased region" description="Pro residues" evidence="1">
    <location>
        <begin position="221"/>
        <end position="232"/>
    </location>
</feature>
<organism evidence="2 3">
    <name type="scientific">Cytospora mali</name>
    <name type="common">Apple Valsa canker fungus</name>
    <name type="synonym">Valsa mali</name>
    <dbReference type="NCBI Taxonomy" id="578113"/>
    <lineage>
        <taxon>Eukaryota</taxon>
        <taxon>Fungi</taxon>
        <taxon>Dikarya</taxon>
        <taxon>Ascomycota</taxon>
        <taxon>Pezizomycotina</taxon>
        <taxon>Sordariomycetes</taxon>
        <taxon>Sordariomycetidae</taxon>
        <taxon>Diaporthales</taxon>
        <taxon>Cytosporaceae</taxon>
        <taxon>Cytospora</taxon>
    </lineage>
</organism>
<evidence type="ECO:0000313" key="2">
    <source>
        <dbReference type="EMBL" id="KUI64736.1"/>
    </source>
</evidence>
<evidence type="ECO:0000313" key="3">
    <source>
        <dbReference type="Proteomes" id="UP000078559"/>
    </source>
</evidence>
<feature type="compositionally biased region" description="Low complexity" evidence="1">
    <location>
        <begin position="120"/>
        <end position="130"/>
    </location>
</feature>
<sequence>MMDAFTEDEKRFVLAEYIKASQVGTEQLVEFIKSYNLQADWFSMQLPGGRNMHQCMRAASNMLDIELQFPSVPNLEPRKRKSVNDLNEQAPKRVASMTPIQYQPRPLSSHPQAHPPQHPQPQLQQALNASRAIQPRPSADATTEGYRVFQSKSPSNGYSVFQSNPTVRKRGRPSKAEKEAQARANSNPYATNTPVPISPKPAIPPAVGTVATGYAASAAPHPSPVHRMPPVPASSRSAKEGGTGAVGEMAHGLSRTYMEQPASSGRSEKSPSIGNLVTSDPSIEQHNVPASSLGRVPVHDPPPVTNSA</sequence>
<feature type="region of interest" description="Disordered" evidence="1">
    <location>
        <begin position="215"/>
        <end position="308"/>
    </location>
</feature>
<dbReference type="EMBL" id="CM003098">
    <property type="protein sequence ID" value="KUI64736.1"/>
    <property type="molecule type" value="Genomic_DNA"/>
</dbReference>
<feature type="compositionally biased region" description="Polar residues" evidence="1">
    <location>
        <begin position="150"/>
        <end position="166"/>
    </location>
</feature>
<dbReference type="AlphaFoldDB" id="A0A194VKP9"/>
<name>A0A194VKP9_CYTMA</name>
<proteinExistence type="predicted"/>
<feature type="region of interest" description="Disordered" evidence="1">
    <location>
        <begin position="75"/>
        <end position="198"/>
    </location>
</feature>
<feature type="compositionally biased region" description="Pro residues" evidence="1">
    <location>
        <begin position="299"/>
        <end position="308"/>
    </location>
</feature>
<accession>A0A194VKP9</accession>
<feature type="compositionally biased region" description="Polar residues" evidence="1">
    <location>
        <begin position="261"/>
        <end position="290"/>
    </location>
</feature>
<protein>
    <submittedName>
        <fullName evidence="2">Uncharacterized protein</fullName>
    </submittedName>
</protein>
<keyword evidence="3" id="KW-1185">Reference proteome</keyword>
<gene>
    <name evidence="2" type="ORF">VM1G_00255</name>
</gene>